<feature type="transmembrane region" description="Helical" evidence="2">
    <location>
        <begin position="376"/>
        <end position="395"/>
    </location>
</feature>
<name>A0ABN8RB63_9CNID</name>
<dbReference type="Gene3D" id="3.40.190.10">
    <property type="entry name" value="Periplasmic binding protein-like II"/>
    <property type="match status" value="2"/>
</dbReference>
<keyword evidence="6" id="KW-1185">Reference proteome</keyword>
<evidence type="ECO:0000256" key="2">
    <source>
        <dbReference type="SAM" id="Phobius"/>
    </source>
</evidence>
<dbReference type="PRINTS" id="PR00422">
    <property type="entry name" value="TRANSFERRIN"/>
</dbReference>
<dbReference type="CDD" id="cd13529">
    <property type="entry name" value="PBP2_transferrin"/>
    <property type="match status" value="1"/>
</dbReference>
<dbReference type="SMART" id="SM00094">
    <property type="entry name" value="TR_FER"/>
    <property type="match status" value="1"/>
</dbReference>
<feature type="signal peptide" evidence="3">
    <location>
        <begin position="1"/>
        <end position="27"/>
    </location>
</feature>
<dbReference type="InterPro" id="IPR018195">
    <property type="entry name" value="Transferrin_Fe_BS"/>
</dbReference>
<protein>
    <recommendedName>
        <fullName evidence="4">Transferrin-like domain-containing protein</fullName>
    </recommendedName>
</protein>
<keyword evidence="2" id="KW-1133">Transmembrane helix</keyword>
<dbReference type="EMBL" id="CALNXK010000208">
    <property type="protein sequence ID" value="CAH3176053.1"/>
    <property type="molecule type" value="Genomic_DNA"/>
</dbReference>
<keyword evidence="1" id="KW-0677">Repeat</keyword>
<comment type="caution">
    <text evidence="5">The sequence shown here is derived from an EMBL/GenBank/DDBJ whole genome shotgun (WGS) entry which is preliminary data.</text>
</comment>
<dbReference type="PROSITE" id="PS51408">
    <property type="entry name" value="TRANSFERRIN_LIKE_4"/>
    <property type="match status" value="1"/>
</dbReference>
<keyword evidence="2" id="KW-0472">Membrane</keyword>
<dbReference type="SUPFAM" id="SSF53850">
    <property type="entry name" value="Periplasmic binding protein-like II"/>
    <property type="match status" value="1"/>
</dbReference>
<proteinExistence type="predicted"/>
<gene>
    <name evidence="5" type="ORF">PLOB_00017439</name>
</gene>
<accession>A0ABN8RB63</accession>
<dbReference type="PROSITE" id="PS00206">
    <property type="entry name" value="TRANSFERRIN_LIKE_2"/>
    <property type="match status" value="1"/>
</dbReference>
<evidence type="ECO:0000313" key="5">
    <source>
        <dbReference type="EMBL" id="CAH3176053.1"/>
    </source>
</evidence>
<dbReference type="PANTHER" id="PTHR11485">
    <property type="entry name" value="TRANSFERRIN"/>
    <property type="match status" value="1"/>
</dbReference>
<feature type="domain" description="Transferrin-like" evidence="4">
    <location>
        <begin position="30"/>
        <end position="356"/>
    </location>
</feature>
<dbReference type="Proteomes" id="UP001159405">
    <property type="component" value="Unassembled WGS sequence"/>
</dbReference>
<keyword evidence="2" id="KW-0812">Transmembrane</keyword>
<dbReference type="InterPro" id="IPR001156">
    <property type="entry name" value="Transferrin-like_dom"/>
</dbReference>
<sequence length="396" mass="43308">MIFSFNLRIRLRLLVDIFIFTAGLGEGFEMRWCTISAEETSKCKDFKSAINKFASEENLSVDFSCVQGSKAVDCMKKIKSGKADLITLDGGEIFTAGKKYEMVPIVGEDYETGTTSYFAVAVARKNSSLTFKTLKGKKSCHTGAGKTSGWNVPVGLLLSKNIMQTNESCNAYTAAGAFFSESCVPNVKTSTYDPTGTNPDNLCALCTDECSKNGNYSGYSGAFKCLKDGVGDVAFVKHTTVPSAEASSYVYLCKDGTTKDTYENCYLAKVPSHAVMVKKGNANNANYRQLLLYASKVAGINQTDPTQFQLFNSSKYKGKDLLFKDSTKRLVDVKDKNTYEKWLGTDYLEDLKALTACPTTPRSTTRLTAGGKNNMLELLSAMISFIALFYTGALFK</sequence>
<evidence type="ECO:0000256" key="3">
    <source>
        <dbReference type="SAM" id="SignalP"/>
    </source>
</evidence>
<evidence type="ECO:0000313" key="6">
    <source>
        <dbReference type="Proteomes" id="UP001159405"/>
    </source>
</evidence>
<dbReference type="PROSITE" id="PS00205">
    <property type="entry name" value="TRANSFERRIN_LIKE_1"/>
    <property type="match status" value="1"/>
</dbReference>
<evidence type="ECO:0000256" key="1">
    <source>
        <dbReference type="ARBA" id="ARBA00022737"/>
    </source>
</evidence>
<evidence type="ECO:0000259" key="4">
    <source>
        <dbReference type="PROSITE" id="PS51408"/>
    </source>
</evidence>
<organism evidence="5 6">
    <name type="scientific">Porites lobata</name>
    <dbReference type="NCBI Taxonomy" id="104759"/>
    <lineage>
        <taxon>Eukaryota</taxon>
        <taxon>Metazoa</taxon>
        <taxon>Cnidaria</taxon>
        <taxon>Anthozoa</taxon>
        <taxon>Hexacorallia</taxon>
        <taxon>Scleractinia</taxon>
        <taxon>Fungiina</taxon>
        <taxon>Poritidae</taxon>
        <taxon>Porites</taxon>
    </lineage>
</organism>
<reference evidence="5 6" key="1">
    <citation type="submission" date="2022-05" db="EMBL/GenBank/DDBJ databases">
        <authorList>
            <consortium name="Genoscope - CEA"/>
            <person name="William W."/>
        </authorList>
    </citation>
    <scope>NUCLEOTIDE SEQUENCE [LARGE SCALE GENOMIC DNA]</scope>
</reference>
<dbReference type="PANTHER" id="PTHR11485:SF29">
    <property type="entry name" value="TRANSFERRIN 2"/>
    <property type="match status" value="1"/>
</dbReference>
<feature type="chain" id="PRO_5045394179" description="Transferrin-like domain-containing protein" evidence="3">
    <location>
        <begin position="28"/>
        <end position="396"/>
    </location>
</feature>
<keyword evidence="3" id="KW-0732">Signal</keyword>
<dbReference type="Pfam" id="PF00405">
    <property type="entry name" value="Transferrin"/>
    <property type="match status" value="1"/>
</dbReference>